<evidence type="ECO:0000313" key="4">
    <source>
        <dbReference type="Proteomes" id="UP000518300"/>
    </source>
</evidence>
<dbReference type="AlphaFoldDB" id="A0A848LSG8"/>
<sequence>MARKRIGELLLEQRAISVAQLEAGLAAHRKSGQRLGATLVAQGAITEATLAGALSQALGLPQVDLSAVTPEWAAVHMLRARFCEQHELFPFALESTGGRRQLVVAMSDPLNVTAVEEIEFTTGLKVSPRVAALSSVRSAILRYYHKVPVTVANAAVTAPAPAARPLAAKAPAAPARPPPPAAKPAPPPQDDDEEVIVGEELPPGETTQRTSLAELIRAREEQRKQRREQAAAKPKPASGGGVLDDLDYLFGQAREDPDRVEELERKFWALMRIMARKGLLSKEEFTRELDDEGER</sequence>
<proteinExistence type="predicted"/>
<feature type="region of interest" description="Disordered" evidence="1">
    <location>
        <begin position="167"/>
        <end position="194"/>
    </location>
</feature>
<evidence type="ECO:0000313" key="3">
    <source>
        <dbReference type="EMBL" id="NMO20453.1"/>
    </source>
</evidence>
<organism evidence="3 4">
    <name type="scientific">Pyxidicoccus fallax</name>
    <dbReference type="NCBI Taxonomy" id="394095"/>
    <lineage>
        <taxon>Bacteria</taxon>
        <taxon>Pseudomonadati</taxon>
        <taxon>Myxococcota</taxon>
        <taxon>Myxococcia</taxon>
        <taxon>Myxococcales</taxon>
        <taxon>Cystobacterineae</taxon>
        <taxon>Myxococcaceae</taxon>
        <taxon>Pyxidicoccus</taxon>
    </lineage>
</organism>
<dbReference type="EMBL" id="JABBJJ010000245">
    <property type="protein sequence ID" value="NMO20453.1"/>
    <property type="molecule type" value="Genomic_DNA"/>
</dbReference>
<accession>A0A848LSG8</accession>
<dbReference type="SUPFAM" id="SSF160246">
    <property type="entry name" value="EspE N-terminal domain-like"/>
    <property type="match status" value="1"/>
</dbReference>
<dbReference type="InterPro" id="IPR007831">
    <property type="entry name" value="T2SS_GspE_N"/>
</dbReference>
<gene>
    <name evidence="3" type="ORF">HG543_37175</name>
</gene>
<dbReference type="Proteomes" id="UP000518300">
    <property type="component" value="Unassembled WGS sequence"/>
</dbReference>
<comment type="caution">
    <text evidence="3">The sequence shown here is derived from an EMBL/GenBank/DDBJ whole genome shotgun (WGS) entry which is preliminary data.</text>
</comment>
<feature type="domain" description="Type II secretion system protein GspE N-terminal" evidence="2">
    <location>
        <begin position="58"/>
        <end position="145"/>
    </location>
</feature>
<dbReference type="Gene3D" id="3.30.300.160">
    <property type="entry name" value="Type II secretion system, protein E, N-terminal domain"/>
    <property type="match status" value="1"/>
</dbReference>
<protein>
    <submittedName>
        <fullName evidence="3">General secretion pathway protein GspE</fullName>
    </submittedName>
</protein>
<dbReference type="Pfam" id="PF05157">
    <property type="entry name" value="MshEN"/>
    <property type="match status" value="1"/>
</dbReference>
<feature type="compositionally biased region" description="Pro residues" evidence="1">
    <location>
        <begin position="174"/>
        <end position="188"/>
    </location>
</feature>
<reference evidence="3 4" key="1">
    <citation type="submission" date="2020-04" db="EMBL/GenBank/DDBJ databases">
        <title>Draft genome of Pyxidicoccus fallax type strain.</title>
        <authorList>
            <person name="Whitworth D.E."/>
        </authorList>
    </citation>
    <scope>NUCLEOTIDE SEQUENCE [LARGE SCALE GENOMIC DNA]</scope>
    <source>
        <strain evidence="3 4">DSM 14698</strain>
    </source>
</reference>
<name>A0A848LSG8_9BACT</name>
<evidence type="ECO:0000259" key="2">
    <source>
        <dbReference type="Pfam" id="PF05157"/>
    </source>
</evidence>
<dbReference type="InterPro" id="IPR037257">
    <property type="entry name" value="T2SS_E_N_sf"/>
</dbReference>
<evidence type="ECO:0000256" key="1">
    <source>
        <dbReference type="SAM" id="MobiDB-lite"/>
    </source>
</evidence>
<feature type="compositionally biased region" description="Basic and acidic residues" evidence="1">
    <location>
        <begin position="219"/>
        <end position="230"/>
    </location>
</feature>
<dbReference type="RefSeq" id="WP_169349669.1">
    <property type="nucleotide sequence ID" value="NZ_JABBJJ010000245.1"/>
</dbReference>
<feature type="region of interest" description="Disordered" evidence="1">
    <location>
        <begin position="219"/>
        <end position="243"/>
    </location>
</feature>
<keyword evidence="4" id="KW-1185">Reference proteome</keyword>